<feature type="chain" id="PRO_5046482341" description="DUF192 domain-containing protein" evidence="1">
    <location>
        <begin position="24"/>
        <end position="151"/>
    </location>
</feature>
<comment type="caution">
    <text evidence="2">The sequence shown here is derived from an EMBL/GenBank/DDBJ whole genome shotgun (WGS) entry which is preliminary data.</text>
</comment>
<accession>A0ABX0TM02</accession>
<evidence type="ECO:0000256" key="1">
    <source>
        <dbReference type="SAM" id="SignalP"/>
    </source>
</evidence>
<feature type="signal peptide" evidence="1">
    <location>
        <begin position="1"/>
        <end position="23"/>
    </location>
</feature>
<keyword evidence="1" id="KW-0732">Signal</keyword>
<dbReference type="InterPro" id="IPR003795">
    <property type="entry name" value="DUF192"/>
</dbReference>
<dbReference type="InterPro" id="IPR038695">
    <property type="entry name" value="Saro_0823-like_sf"/>
</dbReference>
<name>A0ABX0TM02_9SPHN</name>
<dbReference type="PANTHER" id="PTHR37953">
    <property type="entry name" value="UPF0127 PROTEIN MJ1496"/>
    <property type="match status" value="1"/>
</dbReference>
<protein>
    <recommendedName>
        <fullName evidence="4">DUF192 domain-containing protein</fullName>
    </recommendedName>
</protein>
<sequence length="151" mass="16373">MRFAFGGLALLVIAASLQPALQAQSPTAAQSLKTTTLTIRGAHVRKYQVELALTGEEQEIGLMFRKHMAPSHGMIFPMNPPRPATFWMKNTYLPLDIVFIGPDHRIISIAANAKPMSEDLIPCDSPVAAVLELNGGIAARQGVKPGDKVDW</sequence>
<dbReference type="Gene3D" id="2.60.120.1140">
    <property type="entry name" value="Protein of unknown function DUF192"/>
    <property type="match status" value="1"/>
</dbReference>
<keyword evidence="3" id="KW-1185">Reference proteome</keyword>
<evidence type="ECO:0008006" key="4">
    <source>
        <dbReference type="Google" id="ProtNLM"/>
    </source>
</evidence>
<reference evidence="2 3" key="1">
    <citation type="submission" date="2020-03" db="EMBL/GenBank/DDBJ databases">
        <title>Genomic Encyclopedia of Type Strains, Phase III (KMG-III): the genomes of soil and plant-associated and newly described type strains.</title>
        <authorList>
            <person name="Whitman W."/>
        </authorList>
    </citation>
    <scope>NUCLEOTIDE SEQUENCE [LARGE SCALE GENOMIC DNA]</scope>
    <source>
        <strain evidence="2 3">CECT 8804</strain>
    </source>
</reference>
<dbReference type="Proteomes" id="UP000727456">
    <property type="component" value="Unassembled WGS sequence"/>
</dbReference>
<evidence type="ECO:0000313" key="2">
    <source>
        <dbReference type="EMBL" id="NIJ06541.1"/>
    </source>
</evidence>
<proteinExistence type="predicted"/>
<dbReference type="PANTHER" id="PTHR37953:SF1">
    <property type="entry name" value="UPF0127 PROTEIN MJ1496"/>
    <property type="match status" value="1"/>
</dbReference>
<organism evidence="2 3">
    <name type="scientific">Sphingomonas vulcanisoli</name>
    <dbReference type="NCBI Taxonomy" id="1658060"/>
    <lineage>
        <taxon>Bacteria</taxon>
        <taxon>Pseudomonadati</taxon>
        <taxon>Pseudomonadota</taxon>
        <taxon>Alphaproteobacteria</taxon>
        <taxon>Sphingomonadales</taxon>
        <taxon>Sphingomonadaceae</taxon>
        <taxon>Sphingomonas</taxon>
    </lineage>
</organism>
<dbReference type="RefSeq" id="WP_341786253.1">
    <property type="nucleotide sequence ID" value="NZ_JAAOZC010000001.1"/>
</dbReference>
<dbReference type="Pfam" id="PF02643">
    <property type="entry name" value="DUF192"/>
    <property type="match status" value="1"/>
</dbReference>
<gene>
    <name evidence="2" type="ORF">FHS31_000123</name>
</gene>
<evidence type="ECO:0000313" key="3">
    <source>
        <dbReference type="Proteomes" id="UP000727456"/>
    </source>
</evidence>
<dbReference type="EMBL" id="JAAOZC010000001">
    <property type="protein sequence ID" value="NIJ06541.1"/>
    <property type="molecule type" value="Genomic_DNA"/>
</dbReference>